<evidence type="ECO:0000256" key="8">
    <source>
        <dbReference type="ARBA" id="ARBA00022741"/>
    </source>
</evidence>
<reference evidence="18 19" key="1">
    <citation type="journal article" date="2013" name="Genome Announc.">
        <title>Draft Genome Sequence for Caulobacter sp. Strain OR37, a Bacterium Tolerant to Heavy Metals.</title>
        <authorList>
            <person name="Utturkar S.M."/>
            <person name="Bollmann A."/>
            <person name="Brzoska R.M."/>
            <person name="Klingeman D.M."/>
            <person name="Epstein S.E."/>
            <person name="Palumbo A.V."/>
            <person name="Brown S.D."/>
        </authorList>
    </citation>
    <scope>NUCLEOTIDE SEQUENCE [LARGE SCALE GENOMIC DNA]</scope>
    <source>
        <strain evidence="18 19">OR37</strain>
    </source>
</reference>
<evidence type="ECO:0000256" key="7">
    <source>
        <dbReference type="ARBA" id="ARBA00022692"/>
    </source>
</evidence>
<keyword evidence="13 14" id="KW-0472">Membrane</keyword>
<feature type="transmembrane region" description="Helical" evidence="14">
    <location>
        <begin position="30"/>
        <end position="50"/>
    </location>
</feature>
<feature type="transmembrane region" description="Helical" evidence="14">
    <location>
        <begin position="62"/>
        <end position="89"/>
    </location>
</feature>
<keyword evidence="10" id="KW-0067">ATP-binding</keyword>
<feature type="domain" description="Histidine kinase" evidence="15">
    <location>
        <begin position="513"/>
        <end position="733"/>
    </location>
</feature>
<evidence type="ECO:0000256" key="9">
    <source>
        <dbReference type="ARBA" id="ARBA00022777"/>
    </source>
</evidence>
<dbReference type="InterPro" id="IPR000014">
    <property type="entry name" value="PAS"/>
</dbReference>
<dbReference type="PANTHER" id="PTHR42878">
    <property type="entry name" value="TWO-COMPONENT HISTIDINE KINASE"/>
    <property type="match status" value="1"/>
</dbReference>
<dbReference type="AlphaFoldDB" id="R0D650"/>
<gene>
    <name evidence="18" type="ORF">OR37_00343</name>
</gene>
<dbReference type="eggNOG" id="COG5000">
    <property type="taxonomic scope" value="Bacteria"/>
</dbReference>
<evidence type="ECO:0000256" key="2">
    <source>
        <dbReference type="ARBA" id="ARBA00004651"/>
    </source>
</evidence>
<evidence type="ECO:0000256" key="5">
    <source>
        <dbReference type="ARBA" id="ARBA00022553"/>
    </source>
</evidence>
<name>R0D650_CAUVI</name>
<dbReference type="RefSeq" id="WP_004615408.1">
    <property type="nucleotide sequence ID" value="NZ_APMP01000001.1"/>
</dbReference>
<dbReference type="GO" id="GO:0030295">
    <property type="term" value="F:protein kinase activator activity"/>
    <property type="evidence" value="ECO:0007669"/>
    <property type="project" value="TreeGrafter"/>
</dbReference>
<dbReference type="PRINTS" id="PR00344">
    <property type="entry name" value="BCTRLSENSOR"/>
</dbReference>
<dbReference type="SMART" id="SM00387">
    <property type="entry name" value="HATPase_c"/>
    <property type="match status" value="1"/>
</dbReference>
<dbReference type="CDD" id="cd06225">
    <property type="entry name" value="HAMP"/>
    <property type="match status" value="1"/>
</dbReference>
<evidence type="ECO:0000313" key="18">
    <source>
        <dbReference type="EMBL" id="ENZ83835.1"/>
    </source>
</evidence>
<dbReference type="Pfam" id="PF19312">
    <property type="entry name" value="NtrY_N"/>
    <property type="match status" value="1"/>
</dbReference>
<dbReference type="OrthoDB" id="9776727at2"/>
<keyword evidence="8" id="KW-0547">Nucleotide-binding</keyword>
<feature type="domain" description="PAS" evidence="16">
    <location>
        <begin position="394"/>
        <end position="436"/>
    </location>
</feature>
<keyword evidence="12" id="KW-0902">Two-component regulatory system</keyword>
<dbReference type="InterPro" id="IPR035965">
    <property type="entry name" value="PAS-like_dom_sf"/>
</dbReference>
<keyword evidence="5" id="KW-0597">Phosphoprotein</keyword>
<dbReference type="SUPFAM" id="SSF158472">
    <property type="entry name" value="HAMP domain-like"/>
    <property type="match status" value="1"/>
</dbReference>
<dbReference type="Proteomes" id="UP000013063">
    <property type="component" value="Unassembled WGS sequence"/>
</dbReference>
<sequence length="753" mass="81134">MSSVAYATGSENPPTRFSRAWWRELLRSRYLVGGGYALAVILTVAGVALASSPPRTDSISTASTVILVVLGFNLVLILGVATVVGLRLYDLIDARASDAGARLHLRFVGLFSLAAVAPAVIVALFFGVLVNRGVDGWFSQRVQTVVGNSAKVANSYVEQQKNYISEHIGPMATGLNQAAPALSQSPVAFGHFLAGLTEDNGFSAAYVLDRDGRILARAEAPDAPPFLAPPPSSYEGTDGGEVSAQRFISTDLFRALYKLKAFPDGYLYVVRPIEKGILTHLIETQDALVAYRDAERSRGRIQAIFGLSYLETALLVLVAAIWVGIAAANSIAGPVADLVEAAGRVSGGDLNARVGADAGPEEIRALSNAFNMMTSELQLQQAALRTASLDAESRRQFIETVLSGVSAGVVSLDERGKVSAVNRRAVALLGLPEHALGVDLIELAPEFEAVMTALAESRPETDVEIDLNRDGETRRLRVRAAGHVAQGLVLTFDDITRLVAAQRNAAWKDVARRIAHEIKNPLTPIQLSAERLRRKYRKEIASDLETFDRCTDTIIRQVGDIGRMVDEFSSFARMPAPRFEAANLTEMLRQAVFAQRFQDVEIEVKLDEPGGEDIWITSDARMIGQVLTNVLKNAGEAVGARRLAEPDLRGRITATLTSDAEDLCVIIEDNGVGLPAKDRDRLTEPYVTTREKGTGLGLAIVKRIMEDHGGGLVLTDAREPPGARVILKFPATARLTAATPSHVTDQSGVEEMI</sequence>
<dbReference type="EMBL" id="APMP01000001">
    <property type="protein sequence ID" value="ENZ83835.1"/>
    <property type="molecule type" value="Genomic_DNA"/>
</dbReference>
<dbReference type="InterPro" id="IPR003661">
    <property type="entry name" value="HisK_dim/P_dom"/>
</dbReference>
<dbReference type="SUPFAM" id="SSF55785">
    <property type="entry name" value="PYP-like sensor domain (PAS domain)"/>
    <property type="match status" value="1"/>
</dbReference>
<evidence type="ECO:0000259" key="16">
    <source>
        <dbReference type="PROSITE" id="PS50112"/>
    </source>
</evidence>
<dbReference type="STRING" id="1292034.OR37_00343"/>
<dbReference type="InterPro" id="IPR036890">
    <property type="entry name" value="HATPase_C_sf"/>
</dbReference>
<feature type="transmembrane region" description="Helical" evidence="14">
    <location>
        <begin position="304"/>
        <end position="325"/>
    </location>
</feature>
<dbReference type="PROSITE" id="PS50885">
    <property type="entry name" value="HAMP"/>
    <property type="match status" value="1"/>
</dbReference>
<dbReference type="Pfam" id="PF02518">
    <property type="entry name" value="HATPase_c"/>
    <property type="match status" value="1"/>
</dbReference>
<proteinExistence type="predicted"/>
<dbReference type="Pfam" id="PF00672">
    <property type="entry name" value="HAMP"/>
    <property type="match status" value="1"/>
</dbReference>
<protein>
    <recommendedName>
        <fullName evidence="3">histidine kinase</fullName>
        <ecNumber evidence="3">2.7.13.3</ecNumber>
    </recommendedName>
</protein>
<dbReference type="PROSITE" id="PS50109">
    <property type="entry name" value="HIS_KIN"/>
    <property type="match status" value="1"/>
</dbReference>
<dbReference type="InterPro" id="IPR003594">
    <property type="entry name" value="HATPase_dom"/>
</dbReference>
<keyword evidence="6" id="KW-0808">Transferase</keyword>
<evidence type="ECO:0000256" key="11">
    <source>
        <dbReference type="ARBA" id="ARBA00022989"/>
    </source>
</evidence>
<dbReference type="Gene3D" id="3.30.450.20">
    <property type="entry name" value="PAS domain"/>
    <property type="match status" value="1"/>
</dbReference>
<dbReference type="CDD" id="cd00130">
    <property type="entry name" value="PAS"/>
    <property type="match status" value="1"/>
</dbReference>
<feature type="domain" description="HAMP" evidence="17">
    <location>
        <begin position="329"/>
        <end position="382"/>
    </location>
</feature>
<dbReference type="InterPro" id="IPR050351">
    <property type="entry name" value="BphY/WalK/GraS-like"/>
</dbReference>
<dbReference type="InterPro" id="IPR036097">
    <property type="entry name" value="HisK_dim/P_sf"/>
</dbReference>
<dbReference type="InterPro" id="IPR045671">
    <property type="entry name" value="NtrY-like_N"/>
</dbReference>
<organism evidence="18 19">
    <name type="scientific">Caulobacter vibrioides OR37</name>
    <dbReference type="NCBI Taxonomy" id="1292034"/>
    <lineage>
        <taxon>Bacteria</taxon>
        <taxon>Pseudomonadati</taxon>
        <taxon>Pseudomonadota</taxon>
        <taxon>Alphaproteobacteria</taxon>
        <taxon>Caulobacterales</taxon>
        <taxon>Caulobacteraceae</taxon>
        <taxon>Caulobacter</taxon>
    </lineage>
</organism>
<dbReference type="InterPro" id="IPR003660">
    <property type="entry name" value="HAMP_dom"/>
</dbReference>
<evidence type="ECO:0000256" key="4">
    <source>
        <dbReference type="ARBA" id="ARBA00022475"/>
    </source>
</evidence>
<dbReference type="PROSITE" id="PS50112">
    <property type="entry name" value="PAS"/>
    <property type="match status" value="1"/>
</dbReference>
<evidence type="ECO:0000259" key="15">
    <source>
        <dbReference type="PROSITE" id="PS50109"/>
    </source>
</evidence>
<evidence type="ECO:0000256" key="12">
    <source>
        <dbReference type="ARBA" id="ARBA00023012"/>
    </source>
</evidence>
<dbReference type="SUPFAM" id="SSF55874">
    <property type="entry name" value="ATPase domain of HSP90 chaperone/DNA topoisomerase II/histidine kinase"/>
    <property type="match status" value="1"/>
</dbReference>
<comment type="catalytic activity">
    <reaction evidence="1">
        <text>ATP + protein L-histidine = ADP + protein N-phospho-L-histidine.</text>
        <dbReference type="EC" id="2.7.13.3"/>
    </reaction>
</comment>
<dbReference type="SMART" id="SM00388">
    <property type="entry name" value="HisKA"/>
    <property type="match status" value="1"/>
</dbReference>
<dbReference type="Gene3D" id="1.10.287.130">
    <property type="match status" value="1"/>
</dbReference>
<dbReference type="SMART" id="SM00304">
    <property type="entry name" value="HAMP"/>
    <property type="match status" value="1"/>
</dbReference>
<dbReference type="Pfam" id="PF00512">
    <property type="entry name" value="HisKA"/>
    <property type="match status" value="1"/>
</dbReference>
<dbReference type="GO" id="GO:0000156">
    <property type="term" value="F:phosphorelay response regulator activity"/>
    <property type="evidence" value="ECO:0007669"/>
    <property type="project" value="TreeGrafter"/>
</dbReference>
<dbReference type="InterPro" id="IPR004358">
    <property type="entry name" value="Sig_transdc_His_kin-like_C"/>
</dbReference>
<keyword evidence="19" id="KW-1185">Reference proteome</keyword>
<dbReference type="PANTHER" id="PTHR42878:SF7">
    <property type="entry name" value="SENSOR HISTIDINE KINASE GLRK"/>
    <property type="match status" value="1"/>
</dbReference>
<dbReference type="InterPro" id="IPR013767">
    <property type="entry name" value="PAS_fold"/>
</dbReference>
<dbReference type="EC" id="2.7.13.3" evidence="3"/>
<dbReference type="CDD" id="cd00082">
    <property type="entry name" value="HisKA"/>
    <property type="match status" value="1"/>
</dbReference>
<dbReference type="GO" id="GO:0006355">
    <property type="term" value="P:regulation of DNA-templated transcription"/>
    <property type="evidence" value="ECO:0007669"/>
    <property type="project" value="InterPro"/>
</dbReference>
<evidence type="ECO:0000256" key="6">
    <source>
        <dbReference type="ARBA" id="ARBA00022679"/>
    </source>
</evidence>
<comment type="caution">
    <text evidence="18">The sequence shown here is derived from an EMBL/GenBank/DDBJ whole genome shotgun (WGS) entry which is preliminary data.</text>
</comment>
<evidence type="ECO:0000313" key="19">
    <source>
        <dbReference type="Proteomes" id="UP000013063"/>
    </source>
</evidence>
<dbReference type="SUPFAM" id="SSF47384">
    <property type="entry name" value="Homodimeric domain of signal transducing histidine kinase"/>
    <property type="match status" value="1"/>
</dbReference>
<dbReference type="PIRSF" id="PIRSF037532">
    <property type="entry name" value="STHK_NtrY"/>
    <property type="match status" value="1"/>
</dbReference>
<dbReference type="GO" id="GO:0005524">
    <property type="term" value="F:ATP binding"/>
    <property type="evidence" value="ECO:0007669"/>
    <property type="project" value="UniProtKB-KW"/>
</dbReference>
<evidence type="ECO:0000256" key="13">
    <source>
        <dbReference type="ARBA" id="ARBA00023136"/>
    </source>
</evidence>
<keyword evidence="4" id="KW-1003">Cell membrane</keyword>
<dbReference type="GO" id="GO:0007234">
    <property type="term" value="P:osmosensory signaling via phosphorelay pathway"/>
    <property type="evidence" value="ECO:0007669"/>
    <property type="project" value="TreeGrafter"/>
</dbReference>
<evidence type="ECO:0000256" key="1">
    <source>
        <dbReference type="ARBA" id="ARBA00000085"/>
    </source>
</evidence>
<dbReference type="Gene3D" id="3.30.565.10">
    <property type="entry name" value="Histidine kinase-like ATPase, C-terminal domain"/>
    <property type="match status" value="1"/>
</dbReference>
<evidence type="ECO:0000256" key="14">
    <source>
        <dbReference type="SAM" id="Phobius"/>
    </source>
</evidence>
<dbReference type="InterPro" id="IPR005467">
    <property type="entry name" value="His_kinase_dom"/>
</dbReference>
<keyword evidence="7 14" id="KW-0812">Transmembrane</keyword>
<feature type="transmembrane region" description="Helical" evidence="14">
    <location>
        <begin position="109"/>
        <end position="131"/>
    </location>
</feature>
<dbReference type="Gene3D" id="6.10.340.10">
    <property type="match status" value="1"/>
</dbReference>
<dbReference type="Pfam" id="PF00989">
    <property type="entry name" value="PAS"/>
    <property type="match status" value="1"/>
</dbReference>
<accession>R0D650</accession>
<evidence type="ECO:0000256" key="3">
    <source>
        <dbReference type="ARBA" id="ARBA00012438"/>
    </source>
</evidence>
<evidence type="ECO:0000259" key="17">
    <source>
        <dbReference type="PROSITE" id="PS50885"/>
    </source>
</evidence>
<dbReference type="PATRIC" id="fig|1292034.3.peg.339"/>
<evidence type="ECO:0000256" key="10">
    <source>
        <dbReference type="ARBA" id="ARBA00022840"/>
    </source>
</evidence>
<dbReference type="GO" id="GO:0005886">
    <property type="term" value="C:plasma membrane"/>
    <property type="evidence" value="ECO:0007669"/>
    <property type="project" value="UniProtKB-SubCell"/>
</dbReference>
<keyword evidence="9 18" id="KW-0418">Kinase</keyword>
<dbReference type="InterPro" id="IPR017232">
    <property type="entry name" value="NtrY"/>
</dbReference>
<keyword evidence="11 14" id="KW-1133">Transmembrane helix</keyword>
<comment type="subcellular location">
    <subcellularLocation>
        <location evidence="2">Cell membrane</location>
        <topology evidence="2">Multi-pass membrane protein</topology>
    </subcellularLocation>
</comment>
<dbReference type="GO" id="GO:0000155">
    <property type="term" value="F:phosphorelay sensor kinase activity"/>
    <property type="evidence" value="ECO:0007669"/>
    <property type="project" value="InterPro"/>
</dbReference>